<reference evidence="8" key="1">
    <citation type="submission" date="2021-01" db="EMBL/GenBank/DDBJ databases">
        <authorList>
            <person name="Corre E."/>
            <person name="Pelletier E."/>
            <person name="Niang G."/>
            <person name="Scheremetjew M."/>
            <person name="Finn R."/>
            <person name="Kale V."/>
            <person name="Holt S."/>
            <person name="Cochrane G."/>
            <person name="Meng A."/>
            <person name="Brown T."/>
            <person name="Cohen L."/>
        </authorList>
    </citation>
    <scope>NUCLEOTIDE SEQUENCE</scope>
    <source>
        <strain evidence="8">SAG 11-49</strain>
    </source>
</reference>
<dbReference type="InterPro" id="IPR006671">
    <property type="entry name" value="Cyclin_N"/>
</dbReference>
<dbReference type="Pfam" id="PF00134">
    <property type="entry name" value="Cyclin_N"/>
    <property type="match status" value="1"/>
</dbReference>
<dbReference type="InterPro" id="IPR013763">
    <property type="entry name" value="Cyclin-like_dom"/>
</dbReference>
<evidence type="ECO:0008006" key="9">
    <source>
        <dbReference type="Google" id="ProtNLM"/>
    </source>
</evidence>
<gene>
    <name evidence="8" type="ORF">CLEI1391_LOCUS19042</name>
</gene>
<keyword evidence="2" id="KW-0132">Cell division</keyword>
<dbReference type="InterPro" id="IPR039361">
    <property type="entry name" value="Cyclin"/>
</dbReference>
<dbReference type="Gene3D" id="1.10.472.10">
    <property type="entry name" value="Cyclin-like"/>
    <property type="match status" value="2"/>
</dbReference>
<dbReference type="SMART" id="SM01332">
    <property type="entry name" value="Cyclin_C"/>
    <property type="match status" value="1"/>
</dbReference>
<evidence type="ECO:0000256" key="2">
    <source>
        <dbReference type="ARBA" id="ARBA00022618"/>
    </source>
</evidence>
<keyword evidence="4" id="KW-0131">Cell cycle</keyword>
<evidence type="ECO:0000256" key="1">
    <source>
        <dbReference type="ARBA" id="ARBA00006955"/>
    </source>
</evidence>
<evidence type="ECO:0000256" key="4">
    <source>
        <dbReference type="ARBA" id="ARBA00023306"/>
    </source>
</evidence>
<feature type="domain" description="Cyclin C-terminal" evidence="7">
    <location>
        <begin position="240"/>
        <end position="358"/>
    </location>
</feature>
<accession>A0A7S0S2Q9</accession>
<protein>
    <recommendedName>
        <fullName evidence="9">Cyclin N-terminal domain-containing protein</fullName>
    </recommendedName>
</protein>
<dbReference type="EMBL" id="HBFB01033938">
    <property type="protein sequence ID" value="CAD8694856.1"/>
    <property type="molecule type" value="Transcribed_RNA"/>
</dbReference>
<feature type="domain" description="Cyclin-like" evidence="6">
    <location>
        <begin position="147"/>
        <end position="231"/>
    </location>
</feature>
<organism evidence="8">
    <name type="scientific">Chlamydomonas leiostraca</name>
    <dbReference type="NCBI Taxonomy" id="1034604"/>
    <lineage>
        <taxon>Eukaryota</taxon>
        <taxon>Viridiplantae</taxon>
        <taxon>Chlorophyta</taxon>
        <taxon>core chlorophytes</taxon>
        <taxon>Chlorophyceae</taxon>
        <taxon>CS clade</taxon>
        <taxon>Chlamydomonadales</taxon>
        <taxon>Chlamydomonadaceae</taxon>
        <taxon>Chlamydomonas</taxon>
    </lineage>
</organism>
<evidence type="ECO:0000259" key="7">
    <source>
        <dbReference type="SMART" id="SM01332"/>
    </source>
</evidence>
<dbReference type="InterPro" id="IPR036915">
    <property type="entry name" value="Cyclin-like_sf"/>
</dbReference>
<dbReference type="SMART" id="SM00385">
    <property type="entry name" value="CYCLIN"/>
    <property type="match status" value="2"/>
</dbReference>
<dbReference type="SUPFAM" id="SSF47954">
    <property type="entry name" value="Cyclin-like"/>
    <property type="match status" value="2"/>
</dbReference>
<dbReference type="FunFam" id="1.10.472.10:FF:000001">
    <property type="entry name" value="G2/mitotic-specific cyclin"/>
    <property type="match status" value="1"/>
</dbReference>
<dbReference type="GO" id="GO:0051301">
    <property type="term" value="P:cell division"/>
    <property type="evidence" value="ECO:0007669"/>
    <property type="project" value="UniProtKB-KW"/>
</dbReference>
<evidence type="ECO:0000256" key="5">
    <source>
        <dbReference type="RuleBase" id="RU000383"/>
    </source>
</evidence>
<feature type="domain" description="Cyclin-like" evidence="6">
    <location>
        <begin position="244"/>
        <end position="326"/>
    </location>
</feature>
<comment type="similarity">
    <text evidence="1">Belongs to the cyclin family. Cyclin AB subfamily.</text>
</comment>
<dbReference type="InterPro" id="IPR048258">
    <property type="entry name" value="Cyclins_cyclin-box"/>
</dbReference>
<dbReference type="InterPro" id="IPR004367">
    <property type="entry name" value="Cyclin_C-dom"/>
</dbReference>
<dbReference type="AlphaFoldDB" id="A0A7S0S2Q9"/>
<dbReference type="Pfam" id="PF02984">
    <property type="entry name" value="Cyclin_C"/>
    <property type="match status" value="1"/>
</dbReference>
<evidence type="ECO:0000256" key="3">
    <source>
        <dbReference type="ARBA" id="ARBA00023127"/>
    </source>
</evidence>
<dbReference type="FunFam" id="1.10.472.10:FF:000013">
    <property type="entry name" value="Cyclin A1"/>
    <property type="match status" value="1"/>
</dbReference>
<dbReference type="PROSITE" id="PS00292">
    <property type="entry name" value="CYCLINS"/>
    <property type="match status" value="1"/>
</dbReference>
<evidence type="ECO:0000313" key="8">
    <source>
        <dbReference type="EMBL" id="CAD8694856.1"/>
    </source>
</evidence>
<evidence type="ECO:0000259" key="6">
    <source>
        <dbReference type="SMART" id="SM00385"/>
    </source>
</evidence>
<sequence length="396" mass="43529">METLRIPSLGESKASRLQAATGQVALQRDRARSIDVFSAPSFSDQQISFEMDVENSLPSHEGWGPGPNADTPATGDAVQDMDVLSRRSSASGVGVEARALLAEHPDSDNLACILHLKGQEHQRRPNPHYISSVQTDVNEKMRAILMDWLAEVAQEWSLCGDTLFLAVNLVDRFLSVRAVPRTDLQLVGAACLWVACKYEELSPPTASDFVYITDDTYTKEQVVVMEAVILGTLGFEVTVPTVKAFLRCLLKGCGANKNLHYLSNYLAELSLLDHTMMRYLPSEIAAAAVYLANLMLGKHQPWDNTLQHFATYNATQLASCVQALAALHHAMSVCPTLVSIRTKYAAPRCRAVSLLHPLQHLHVTPDQGVMVCDRHYMELPRQHSSTGSCCSSQTQA</sequence>
<proteinExistence type="inferred from homology"/>
<name>A0A7S0S2Q9_9CHLO</name>
<keyword evidence="3 5" id="KW-0195">Cyclin</keyword>
<dbReference type="PANTHER" id="PTHR10177">
    <property type="entry name" value="CYCLINS"/>
    <property type="match status" value="1"/>
</dbReference>